<sequence>MRPLLCNLEDSWLGPWRHVLLGDCLDCKSLNKEHKKPVQNLKSKCEMMDANESYLKLVLGAVKFGIEQTCLSKHCLQKGLCRCFLGRVCQFLDNKRFIECLP</sequence>
<reference evidence="1 2" key="1">
    <citation type="journal article" date="2024" name="G3 (Bethesda)">
        <title>Genome assembly of Hibiscus sabdariffa L. provides insights into metabolisms of medicinal natural products.</title>
        <authorList>
            <person name="Kim T."/>
        </authorList>
    </citation>
    <scope>NUCLEOTIDE SEQUENCE [LARGE SCALE GENOMIC DNA]</scope>
    <source>
        <strain evidence="1">TK-2024</strain>
        <tissue evidence="1">Old leaves</tissue>
    </source>
</reference>
<name>A0ABR2AZS2_9ROSI</name>
<dbReference type="EMBL" id="JBBPBM010000227">
    <property type="protein sequence ID" value="KAK8499873.1"/>
    <property type="molecule type" value="Genomic_DNA"/>
</dbReference>
<dbReference type="Proteomes" id="UP001472677">
    <property type="component" value="Unassembled WGS sequence"/>
</dbReference>
<organism evidence="1 2">
    <name type="scientific">Hibiscus sabdariffa</name>
    <name type="common">roselle</name>
    <dbReference type="NCBI Taxonomy" id="183260"/>
    <lineage>
        <taxon>Eukaryota</taxon>
        <taxon>Viridiplantae</taxon>
        <taxon>Streptophyta</taxon>
        <taxon>Embryophyta</taxon>
        <taxon>Tracheophyta</taxon>
        <taxon>Spermatophyta</taxon>
        <taxon>Magnoliopsida</taxon>
        <taxon>eudicotyledons</taxon>
        <taxon>Gunneridae</taxon>
        <taxon>Pentapetalae</taxon>
        <taxon>rosids</taxon>
        <taxon>malvids</taxon>
        <taxon>Malvales</taxon>
        <taxon>Malvaceae</taxon>
        <taxon>Malvoideae</taxon>
        <taxon>Hibiscus</taxon>
    </lineage>
</organism>
<proteinExistence type="predicted"/>
<evidence type="ECO:0000313" key="2">
    <source>
        <dbReference type="Proteomes" id="UP001472677"/>
    </source>
</evidence>
<keyword evidence="2" id="KW-1185">Reference proteome</keyword>
<accession>A0ABR2AZS2</accession>
<comment type="caution">
    <text evidence="1">The sequence shown here is derived from an EMBL/GenBank/DDBJ whole genome shotgun (WGS) entry which is preliminary data.</text>
</comment>
<gene>
    <name evidence="1" type="ORF">V6N12_072575</name>
</gene>
<evidence type="ECO:0000313" key="1">
    <source>
        <dbReference type="EMBL" id="KAK8499873.1"/>
    </source>
</evidence>
<protein>
    <submittedName>
        <fullName evidence="1">Uncharacterized protein</fullName>
    </submittedName>
</protein>